<evidence type="ECO:0000313" key="2">
    <source>
        <dbReference type="Proteomes" id="UP000001959"/>
    </source>
</evidence>
<accession>Q0BWW2</accession>
<dbReference type="KEGG" id="hne:HNE_3358"/>
<reference evidence="1 2" key="1">
    <citation type="journal article" date="2006" name="J. Bacteriol.">
        <title>Comparative genomic evidence for a close relationship between the dimorphic prosthecate bacteria Hyphomonas neptunium and Caulobacter crescentus.</title>
        <authorList>
            <person name="Badger J.H."/>
            <person name="Hoover T.R."/>
            <person name="Brun Y.V."/>
            <person name="Weiner R.M."/>
            <person name="Laub M.T."/>
            <person name="Alexandre G."/>
            <person name="Mrazek J."/>
            <person name="Ren Q."/>
            <person name="Paulsen I.T."/>
            <person name="Nelson K.E."/>
            <person name="Khouri H.M."/>
            <person name="Radune D."/>
            <person name="Sosa J."/>
            <person name="Dodson R.J."/>
            <person name="Sullivan S.A."/>
            <person name="Rosovitz M.J."/>
            <person name="Madupu R."/>
            <person name="Brinkac L.M."/>
            <person name="Durkin A.S."/>
            <person name="Daugherty S.C."/>
            <person name="Kothari S.P."/>
            <person name="Giglio M.G."/>
            <person name="Zhou L."/>
            <person name="Haft D.H."/>
            <person name="Selengut J.D."/>
            <person name="Davidsen T.M."/>
            <person name="Yang Q."/>
            <person name="Zafar N."/>
            <person name="Ward N.L."/>
        </authorList>
    </citation>
    <scope>NUCLEOTIDE SEQUENCE [LARGE SCALE GENOMIC DNA]</scope>
    <source>
        <strain evidence="1 2">ATCC 15444</strain>
    </source>
</reference>
<dbReference type="Proteomes" id="UP000001959">
    <property type="component" value="Chromosome"/>
</dbReference>
<keyword evidence="2" id="KW-1185">Reference proteome</keyword>
<sequence>MSDPEGILPLMPRFSSEEIDQIDQLWRSLPAGHMWTGWATVGHPPDTVWIYRSRAHWRRFPLTRTKTGYALGDDQGRLFREAATLEDLLKAVEAVPQLRVADQD</sequence>
<dbReference type="AlphaFoldDB" id="Q0BWW2"/>
<dbReference type="eggNOG" id="ENOG5031B4S">
    <property type="taxonomic scope" value="Bacteria"/>
</dbReference>
<organism evidence="1 2">
    <name type="scientific">Hyphomonas neptunium (strain ATCC 15444)</name>
    <dbReference type="NCBI Taxonomy" id="228405"/>
    <lineage>
        <taxon>Bacteria</taxon>
        <taxon>Pseudomonadati</taxon>
        <taxon>Pseudomonadota</taxon>
        <taxon>Alphaproteobacteria</taxon>
        <taxon>Hyphomonadales</taxon>
        <taxon>Hyphomonadaceae</taxon>
        <taxon>Hyphomonas</taxon>
    </lineage>
</organism>
<protein>
    <submittedName>
        <fullName evidence="1">Uncharacterized protein</fullName>
    </submittedName>
</protein>
<gene>
    <name evidence="1" type="ordered locus">HNE_3358</name>
</gene>
<dbReference type="EMBL" id="CP000158">
    <property type="protein sequence ID" value="ABI75577.1"/>
    <property type="molecule type" value="Genomic_DNA"/>
</dbReference>
<dbReference type="HOGENOM" id="CLU_2436785_0_0_5"/>
<evidence type="ECO:0000313" key="1">
    <source>
        <dbReference type="EMBL" id="ABI75577.1"/>
    </source>
</evidence>
<proteinExistence type="predicted"/>
<name>Q0BWW2_HYPNA</name>